<dbReference type="GO" id="GO:0016757">
    <property type="term" value="F:glycosyltransferase activity"/>
    <property type="evidence" value="ECO:0007669"/>
    <property type="project" value="UniProtKB-KW"/>
</dbReference>
<evidence type="ECO:0000313" key="1">
    <source>
        <dbReference type="EMBL" id="OWO96775.1"/>
    </source>
</evidence>
<dbReference type="CDD" id="cd06223">
    <property type="entry name" value="PRTases_typeI"/>
    <property type="match status" value="1"/>
</dbReference>
<gene>
    <name evidence="1" type="ORF">B5E41_00300</name>
</gene>
<accession>A0A246E3M3</accession>
<name>A0A246E3M3_9HYPH</name>
<keyword evidence="1" id="KW-0808">Transferase</keyword>
<organism evidence="1 2">
    <name type="scientific">Rhizobium esperanzae</name>
    <dbReference type="NCBI Taxonomy" id="1967781"/>
    <lineage>
        <taxon>Bacteria</taxon>
        <taxon>Pseudomonadati</taxon>
        <taxon>Pseudomonadota</taxon>
        <taxon>Alphaproteobacteria</taxon>
        <taxon>Hyphomicrobiales</taxon>
        <taxon>Rhizobiaceae</taxon>
        <taxon>Rhizobium/Agrobacterium group</taxon>
        <taxon>Rhizobium</taxon>
    </lineage>
</organism>
<evidence type="ECO:0000313" key="2">
    <source>
        <dbReference type="Proteomes" id="UP000197269"/>
    </source>
</evidence>
<dbReference type="InterPro" id="IPR029057">
    <property type="entry name" value="PRTase-like"/>
</dbReference>
<proteinExistence type="predicted"/>
<dbReference type="SUPFAM" id="SSF53271">
    <property type="entry name" value="PRTase-like"/>
    <property type="match status" value="1"/>
</dbReference>
<dbReference type="EMBL" id="MXPU01000001">
    <property type="protein sequence ID" value="OWO96775.1"/>
    <property type="molecule type" value="Genomic_DNA"/>
</dbReference>
<dbReference type="RefSeq" id="WP_088390160.1">
    <property type="nucleotide sequence ID" value="NZ_MXPU01000001.1"/>
</dbReference>
<dbReference type="InterPro" id="IPR000836">
    <property type="entry name" value="PRTase_dom"/>
</dbReference>
<dbReference type="AlphaFoldDB" id="A0A246E3M3"/>
<comment type="caution">
    <text evidence="1">The sequence shown here is derived from an EMBL/GenBank/DDBJ whole genome shotgun (WGS) entry which is preliminary data.</text>
</comment>
<sequence>MKVTVKSLSGPWSGGYALDKHKIASTFTGYNEYGHATFDTLRTDAGEAVFRLKYRSDWTQAGILAAAVYEHIVPKFPQIGLVIPMPASQTRARQPVDAVGEELAKLMNVNSFADIIVKAPSTSGKKLKDLGTKHEKDAELAGRFSINDAIPAQGKWNALLIDDLFDSGASMEAATIALKTYGKIAGVYVAALTWK</sequence>
<reference evidence="1 2" key="1">
    <citation type="submission" date="2017-03" db="EMBL/GenBank/DDBJ databases">
        <title>Genome of strain Rhizobium sp. CNPSo 668.</title>
        <authorList>
            <person name="Ribeiro R."/>
        </authorList>
    </citation>
    <scope>NUCLEOTIDE SEQUENCE [LARGE SCALE GENOMIC DNA]</scope>
    <source>
        <strain evidence="1 2">CNPSo 668</strain>
    </source>
</reference>
<dbReference type="Proteomes" id="UP000197269">
    <property type="component" value="Unassembled WGS sequence"/>
</dbReference>
<dbReference type="Gene3D" id="3.40.50.2020">
    <property type="match status" value="1"/>
</dbReference>
<keyword evidence="1" id="KW-0328">Glycosyltransferase</keyword>
<protein>
    <submittedName>
        <fullName evidence="1">Amidophosphoribosyltransferase</fullName>
    </submittedName>
</protein>